<proteinExistence type="predicted"/>
<evidence type="ECO:0000313" key="3">
    <source>
        <dbReference type="Proteomes" id="UP000241229"/>
    </source>
</evidence>
<evidence type="ECO:0000256" key="1">
    <source>
        <dbReference type="SAM" id="MobiDB-lite"/>
    </source>
</evidence>
<organism evidence="2 3">
    <name type="scientific">Kumtagia ephedrae</name>
    <dbReference type="NCBI Taxonomy" id="2116701"/>
    <lineage>
        <taxon>Bacteria</taxon>
        <taxon>Pseudomonadati</taxon>
        <taxon>Pseudomonadota</taxon>
        <taxon>Alphaproteobacteria</taxon>
        <taxon>Hyphomicrobiales</taxon>
        <taxon>Phyllobacteriaceae</taxon>
        <taxon>Kumtagia</taxon>
    </lineage>
</organism>
<protein>
    <submittedName>
        <fullName evidence="2">TetR family transcriptional regulator</fullName>
    </submittedName>
</protein>
<dbReference type="Proteomes" id="UP000241229">
    <property type="component" value="Unassembled WGS sequence"/>
</dbReference>
<name>A0A2P7RG09_9HYPH</name>
<comment type="caution">
    <text evidence="2">The sequence shown here is derived from an EMBL/GenBank/DDBJ whole genome shotgun (WGS) entry which is preliminary data.</text>
</comment>
<dbReference type="EMBL" id="PXYK01000080">
    <property type="protein sequence ID" value="PSJ49136.1"/>
    <property type="molecule type" value="Genomic_DNA"/>
</dbReference>
<feature type="compositionally biased region" description="Basic and acidic residues" evidence="1">
    <location>
        <begin position="8"/>
        <end position="26"/>
    </location>
</feature>
<dbReference type="AlphaFoldDB" id="A0A2P7RG09"/>
<evidence type="ECO:0000313" key="2">
    <source>
        <dbReference type="EMBL" id="PSJ49136.1"/>
    </source>
</evidence>
<gene>
    <name evidence="2" type="ORF">C7I84_29355</name>
</gene>
<keyword evidence="3" id="KW-1185">Reference proteome</keyword>
<feature type="region of interest" description="Disordered" evidence="1">
    <location>
        <begin position="1"/>
        <end position="26"/>
    </location>
</feature>
<sequence>MNAPLKEPLADGERRGRKASKETRRQQLIEATIDSLAKRGYSET</sequence>
<feature type="non-terminal residue" evidence="2">
    <location>
        <position position="44"/>
    </location>
</feature>
<accession>A0A2P7RG09</accession>
<reference evidence="2 3" key="1">
    <citation type="submission" date="2018-03" db="EMBL/GenBank/DDBJ databases">
        <title>The draft genome of Mesorhizobium sp. 6GN-30.</title>
        <authorList>
            <person name="Liu L."/>
            <person name="Li L."/>
            <person name="Wang T."/>
            <person name="Zhang X."/>
            <person name="Liang L."/>
        </authorList>
    </citation>
    <scope>NUCLEOTIDE SEQUENCE [LARGE SCALE GENOMIC DNA]</scope>
    <source>
        <strain evidence="2 3">6GN30</strain>
    </source>
</reference>